<evidence type="ECO:0000313" key="1">
    <source>
        <dbReference type="EMBL" id="PQD97280.1"/>
    </source>
</evidence>
<gene>
    <name evidence="1" type="ORF">CYL18_04690</name>
</gene>
<evidence type="ECO:0000313" key="2">
    <source>
        <dbReference type="Proteomes" id="UP000239663"/>
    </source>
</evidence>
<dbReference type="NCBIfam" id="TIGR03831">
    <property type="entry name" value="YgiT_finger"/>
    <property type="match status" value="1"/>
</dbReference>
<reference evidence="1 2" key="1">
    <citation type="submission" date="2017-12" db="EMBL/GenBank/DDBJ databases">
        <title>Taxonomic description and draft genome of Pradoshia cofamensis Gen. nov., sp. nov., a thermotolerant bacillale isolated from anterior gut of earthworm Eisenia fetida.</title>
        <authorList>
            <person name="Saha T."/>
            <person name="Chakraborty R."/>
        </authorList>
    </citation>
    <scope>NUCLEOTIDE SEQUENCE [LARGE SCALE GENOMIC DNA]</scope>
    <source>
        <strain evidence="1 2">EAG3</strain>
    </source>
</reference>
<accession>A0A2S7N5P9</accession>
<dbReference type="AlphaFoldDB" id="A0A2S7N5P9"/>
<dbReference type="RefSeq" id="WP_104848370.1">
    <property type="nucleotide sequence ID" value="NZ_PKOZ01000001.1"/>
</dbReference>
<dbReference type="Pfam" id="PF14122">
    <property type="entry name" value="YokU"/>
    <property type="match status" value="1"/>
</dbReference>
<dbReference type="InterPro" id="IPR022453">
    <property type="entry name" value="Znf_MqsA-type"/>
</dbReference>
<dbReference type="OrthoDB" id="2666319at2"/>
<sequence length="88" mass="10506">MWCEEKAANEMKDKVYWELPDGTNAIEITEVPSYKCNECGIVYQTDEQVKEIEDQLFLIDTKQLEKSLTYQELMEKPRLLKRNYFDFG</sequence>
<dbReference type="EMBL" id="PKOZ01000001">
    <property type="protein sequence ID" value="PQD97280.1"/>
    <property type="molecule type" value="Genomic_DNA"/>
</dbReference>
<name>A0A2S7N5P9_9BACI</name>
<dbReference type="InterPro" id="IPR022451">
    <property type="entry name" value="CHP03829_YokU"/>
</dbReference>
<organism evidence="1 2">
    <name type="scientific">Pradoshia eiseniae</name>
    <dbReference type="NCBI Taxonomy" id="2064768"/>
    <lineage>
        <taxon>Bacteria</taxon>
        <taxon>Bacillati</taxon>
        <taxon>Bacillota</taxon>
        <taxon>Bacilli</taxon>
        <taxon>Bacillales</taxon>
        <taxon>Bacillaceae</taxon>
        <taxon>Pradoshia</taxon>
    </lineage>
</organism>
<dbReference type="NCBIfam" id="TIGR03829">
    <property type="entry name" value="YokU_near_AblA"/>
    <property type="match status" value="1"/>
</dbReference>
<comment type="caution">
    <text evidence="1">The sequence shown here is derived from an EMBL/GenBank/DDBJ whole genome shotgun (WGS) entry which is preliminary data.</text>
</comment>
<dbReference type="Proteomes" id="UP000239663">
    <property type="component" value="Unassembled WGS sequence"/>
</dbReference>
<proteinExistence type="predicted"/>
<dbReference type="CDD" id="cd12870">
    <property type="entry name" value="MqsA"/>
    <property type="match status" value="1"/>
</dbReference>
<protein>
    <submittedName>
        <fullName evidence="1">YokU family protein</fullName>
    </submittedName>
</protein>
<keyword evidence="2" id="KW-1185">Reference proteome</keyword>